<accession>A0A9W9FW50</accession>
<evidence type="ECO:0000256" key="6">
    <source>
        <dbReference type="ARBA" id="ARBA00058131"/>
    </source>
</evidence>
<dbReference type="PROSITE" id="PS01240">
    <property type="entry name" value="PNP_MTAP_2"/>
    <property type="match status" value="1"/>
</dbReference>
<dbReference type="SUPFAM" id="SSF53167">
    <property type="entry name" value="Purine and uridine phosphorylases"/>
    <property type="match status" value="1"/>
</dbReference>
<evidence type="ECO:0000256" key="7">
    <source>
        <dbReference type="PIRNR" id="PIRNR000477"/>
    </source>
</evidence>
<dbReference type="OrthoDB" id="10261782at2759"/>
<dbReference type="GO" id="GO:0005737">
    <property type="term" value="C:cytoplasm"/>
    <property type="evidence" value="ECO:0007669"/>
    <property type="project" value="TreeGrafter"/>
</dbReference>
<dbReference type="PANTHER" id="PTHR11904">
    <property type="entry name" value="METHYLTHIOADENOSINE/PURINE NUCLEOSIDE PHOSPHORYLASE"/>
    <property type="match status" value="1"/>
</dbReference>
<evidence type="ECO:0000259" key="9">
    <source>
        <dbReference type="Pfam" id="PF01048"/>
    </source>
</evidence>
<dbReference type="AlphaFoldDB" id="A0A9W9FW50"/>
<feature type="binding site" evidence="8">
    <location>
        <position position="220"/>
    </location>
    <ligand>
        <name>phosphate</name>
        <dbReference type="ChEBI" id="CHEBI:43474"/>
    </ligand>
</feature>
<dbReference type="InterPro" id="IPR018099">
    <property type="entry name" value="Purine_phosphorylase-2_CS"/>
</dbReference>
<dbReference type="InterPro" id="IPR000845">
    <property type="entry name" value="Nucleoside_phosphorylase_d"/>
</dbReference>
<dbReference type="EMBL" id="JAPQKH010000003">
    <property type="protein sequence ID" value="KAJ5107558.1"/>
    <property type="molecule type" value="Genomic_DNA"/>
</dbReference>
<dbReference type="Pfam" id="PF01048">
    <property type="entry name" value="PNP_UDP_1"/>
    <property type="match status" value="1"/>
</dbReference>
<dbReference type="PIRSF" id="PIRSF000477">
    <property type="entry name" value="PurNPase"/>
    <property type="match status" value="1"/>
</dbReference>
<dbReference type="NCBIfam" id="TIGR01697">
    <property type="entry name" value="PNPH-PUNA-XAPA"/>
    <property type="match status" value="1"/>
</dbReference>
<evidence type="ECO:0000256" key="5">
    <source>
        <dbReference type="ARBA" id="ARBA00022679"/>
    </source>
</evidence>
<name>A0A9W9FW50_9EURO</name>
<keyword evidence="11" id="KW-1185">Reference proteome</keyword>
<dbReference type="FunFam" id="3.40.50.1580:FF:000004">
    <property type="entry name" value="Purine nucleoside phosphorylase"/>
    <property type="match status" value="1"/>
</dbReference>
<comment type="function">
    <text evidence="6">The purine nucleoside phosphorylases catalyze the phosphorolytic breakdown of the N-glycosidic bond in the beta-(deoxy)ribonucleoside molecules, with the formation of the corresponding free purine bases and pentose-1-phosphate. Cleaves guanosine and inosine.</text>
</comment>
<feature type="domain" description="Nucleoside phosphorylase" evidence="9">
    <location>
        <begin position="32"/>
        <end position="318"/>
    </location>
</feature>
<proteinExistence type="inferred from homology"/>
<feature type="binding site" evidence="8">
    <location>
        <position position="124"/>
    </location>
    <ligand>
        <name>phosphate</name>
        <dbReference type="ChEBI" id="CHEBI:43474"/>
    </ligand>
</feature>
<dbReference type="Proteomes" id="UP001149165">
    <property type="component" value="Unassembled WGS sequence"/>
</dbReference>
<keyword evidence="5 7" id="KW-0808">Transferase</keyword>
<evidence type="ECO:0000313" key="10">
    <source>
        <dbReference type="EMBL" id="KAJ5107558.1"/>
    </source>
</evidence>
<evidence type="ECO:0000256" key="8">
    <source>
        <dbReference type="PIRSR" id="PIRSR000477-2"/>
    </source>
</evidence>
<comment type="similarity">
    <text evidence="3 7">Belongs to the PNP/MTAP phosphorylase family.</text>
</comment>
<dbReference type="GO" id="GO:0009116">
    <property type="term" value="P:nucleoside metabolic process"/>
    <property type="evidence" value="ECO:0007669"/>
    <property type="project" value="InterPro"/>
</dbReference>
<evidence type="ECO:0000256" key="2">
    <source>
        <dbReference type="ARBA" id="ARBA00005058"/>
    </source>
</evidence>
<evidence type="ECO:0000256" key="3">
    <source>
        <dbReference type="ARBA" id="ARBA00006751"/>
    </source>
</evidence>
<dbReference type="InterPro" id="IPR011268">
    <property type="entry name" value="Purine_phosphorylase"/>
</dbReference>
<evidence type="ECO:0000256" key="1">
    <source>
        <dbReference type="ARBA" id="ARBA00000755"/>
    </source>
</evidence>
<feature type="binding site" evidence="8">
    <location>
        <position position="262"/>
    </location>
    <ligand>
        <name>a purine D-ribonucleoside</name>
        <dbReference type="ChEBI" id="CHEBI:142355"/>
    </ligand>
</feature>
<feature type="binding site" evidence="8">
    <location>
        <position position="239"/>
    </location>
    <ligand>
        <name>phosphate</name>
        <dbReference type="ChEBI" id="CHEBI:43474"/>
    </ligand>
</feature>
<dbReference type="NCBIfam" id="NF006054">
    <property type="entry name" value="PRK08202.1"/>
    <property type="match status" value="1"/>
</dbReference>
<comment type="caution">
    <text evidence="10">The sequence shown here is derived from an EMBL/GenBank/DDBJ whole genome shotgun (WGS) entry which is preliminary data.</text>
</comment>
<dbReference type="InterPro" id="IPR035994">
    <property type="entry name" value="Nucleoside_phosphorylase_sf"/>
</dbReference>
<sequence>MTRSDLSIWDQTQEAITFLTDSLPESLQKPQVAIVCGSGLSGLADTVQADPRVEYDYASIPHFPRPTVSGHAGKLVFGLLGQKVPAVFMVGRAHYYEGNSMDQVTFPIRVFKLLGVDTVILTNAAGGLNPDYNVGDIMLLNDASFLFPRKPLNETGLAGVHPLRGPNAEEFGVRFPPLSDAYDLDLRRHVHQTWKEIIPSQKTRKLHEGVYAFVGGPTYETRAESRMLRMLGADVVGMSTVPEIVVARHSGLRVLAFSLVTNNAVLDPVPRGDEQLLQDKDAGELNAILEKGKATHEEVLEAGRTAALDMQQLVTKIVVKAFGHQ</sequence>
<dbReference type="CDD" id="cd09009">
    <property type="entry name" value="PNP-EcPNPII_like"/>
    <property type="match status" value="1"/>
</dbReference>
<comment type="catalytic activity">
    <reaction evidence="1">
        <text>a purine D-ribonucleoside + phosphate = a purine nucleobase + alpha-D-ribose 1-phosphate</text>
        <dbReference type="Rhea" id="RHEA:19805"/>
        <dbReference type="ChEBI" id="CHEBI:26386"/>
        <dbReference type="ChEBI" id="CHEBI:43474"/>
        <dbReference type="ChEBI" id="CHEBI:57720"/>
        <dbReference type="ChEBI" id="CHEBI:142355"/>
        <dbReference type="EC" id="2.4.2.1"/>
    </reaction>
</comment>
<reference evidence="10" key="2">
    <citation type="journal article" date="2023" name="IMA Fungus">
        <title>Comparative genomic study of the Penicillium genus elucidates a diverse pangenome and 15 lateral gene transfer events.</title>
        <authorList>
            <person name="Petersen C."/>
            <person name="Sorensen T."/>
            <person name="Nielsen M.R."/>
            <person name="Sondergaard T.E."/>
            <person name="Sorensen J.L."/>
            <person name="Fitzpatrick D.A."/>
            <person name="Frisvad J.C."/>
            <person name="Nielsen K.L."/>
        </authorList>
    </citation>
    <scope>NUCLEOTIDE SEQUENCE</scope>
    <source>
        <strain evidence="10">IBT 30069</strain>
    </source>
</reference>
<dbReference type="GO" id="GO:0004731">
    <property type="term" value="F:purine-nucleoside phosphorylase activity"/>
    <property type="evidence" value="ECO:0007669"/>
    <property type="project" value="UniProtKB-EC"/>
</dbReference>
<organism evidence="10 11">
    <name type="scientific">Penicillium angulare</name>
    <dbReference type="NCBI Taxonomy" id="116970"/>
    <lineage>
        <taxon>Eukaryota</taxon>
        <taxon>Fungi</taxon>
        <taxon>Dikarya</taxon>
        <taxon>Ascomycota</taxon>
        <taxon>Pezizomycotina</taxon>
        <taxon>Eurotiomycetes</taxon>
        <taxon>Eurotiomycetidae</taxon>
        <taxon>Eurotiales</taxon>
        <taxon>Aspergillaceae</taxon>
        <taxon>Penicillium</taxon>
    </lineage>
</organism>
<feature type="binding site" evidence="8">
    <location>
        <position position="38"/>
    </location>
    <ligand>
        <name>phosphate</name>
        <dbReference type="ChEBI" id="CHEBI:43474"/>
    </ligand>
</feature>
<evidence type="ECO:0000256" key="4">
    <source>
        <dbReference type="ARBA" id="ARBA00022676"/>
    </source>
</evidence>
<keyword evidence="4 7" id="KW-0328">Glycosyltransferase</keyword>
<dbReference type="PANTHER" id="PTHR11904:SF9">
    <property type="entry name" value="PURINE NUCLEOSIDE PHOSPHORYLASE-RELATED"/>
    <property type="match status" value="1"/>
</dbReference>
<feature type="binding site" evidence="8">
    <location>
        <position position="71"/>
    </location>
    <ligand>
        <name>phosphate</name>
        <dbReference type="ChEBI" id="CHEBI:43474"/>
    </ligand>
</feature>
<reference evidence="10" key="1">
    <citation type="submission" date="2022-11" db="EMBL/GenBank/DDBJ databases">
        <authorList>
            <person name="Petersen C."/>
        </authorList>
    </citation>
    <scope>NUCLEOTIDE SEQUENCE</scope>
    <source>
        <strain evidence="10">IBT 30069</strain>
    </source>
</reference>
<gene>
    <name evidence="10" type="ORF">N7456_004233</name>
</gene>
<comment type="pathway">
    <text evidence="2 7">Purine metabolism; purine nucleoside salvage.</text>
</comment>
<dbReference type="Gene3D" id="3.40.50.1580">
    <property type="entry name" value="Nucleoside phosphorylase domain"/>
    <property type="match status" value="1"/>
</dbReference>
<evidence type="ECO:0000313" key="11">
    <source>
        <dbReference type="Proteomes" id="UP001149165"/>
    </source>
</evidence>
<dbReference type="EC" id="2.4.2.1" evidence="7"/>
<feature type="binding site" evidence="8">
    <location>
        <begin position="92"/>
        <end position="94"/>
    </location>
    <ligand>
        <name>phosphate</name>
        <dbReference type="ChEBI" id="CHEBI:43474"/>
    </ligand>
</feature>
<protein>
    <recommendedName>
        <fullName evidence="7">Purine nucleoside phosphorylase</fullName>
        <ecNumber evidence="7">2.4.2.1</ecNumber>
    </recommendedName>
    <alternativeName>
        <fullName evidence="7">Inosine-guanosine phosphorylase</fullName>
    </alternativeName>
</protein>